<dbReference type="PANTHER" id="PTHR48104">
    <property type="entry name" value="METACASPASE-4"/>
    <property type="match status" value="1"/>
</dbReference>
<dbReference type="InterPro" id="IPR050452">
    <property type="entry name" value="Metacaspase"/>
</dbReference>
<gene>
    <name evidence="5" type="ORF">LAESUDRAFT_752282</name>
</gene>
<keyword evidence="3" id="KW-0788">Thiol protease</keyword>
<dbReference type="Proteomes" id="UP000076871">
    <property type="component" value="Unassembled WGS sequence"/>
</dbReference>
<keyword evidence="6" id="KW-1185">Reference proteome</keyword>
<feature type="domain" description="Peptidase C14 caspase" evidence="4">
    <location>
        <begin position="40"/>
        <end position="301"/>
    </location>
</feature>
<dbReference type="EMBL" id="KV427654">
    <property type="protein sequence ID" value="KZT02246.1"/>
    <property type="molecule type" value="Genomic_DNA"/>
</dbReference>
<dbReference type="GeneID" id="63828747"/>
<dbReference type="InterPro" id="IPR011600">
    <property type="entry name" value="Pept_C14_caspase"/>
</dbReference>
<dbReference type="AlphaFoldDB" id="A0A165C5L3"/>
<evidence type="ECO:0000313" key="5">
    <source>
        <dbReference type="EMBL" id="KZT02246.1"/>
    </source>
</evidence>
<dbReference type="GO" id="GO:0004197">
    <property type="term" value="F:cysteine-type endopeptidase activity"/>
    <property type="evidence" value="ECO:0007669"/>
    <property type="project" value="InterPro"/>
</dbReference>
<keyword evidence="2" id="KW-0053">Apoptosis</keyword>
<dbReference type="Gene3D" id="3.40.50.1460">
    <property type="match status" value="1"/>
</dbReference>
<sequence length="338" mass="37752">MCPARFSGGTVKCRWTANNDDKKRRSLPSNDYGAKSSSIWAIVIGIDHYHGLPALQGAVKDARAMRNYFVDELRVPESHVALLLDHTATRRNILDTLYSHFCDNKNVRYGDAIVIYYAGLGTTYDTSATDGHGDSLEAILPSDRGMSEDMSTSDIITDISDREIQLFLSELRDIKGENITVVMDCCFSPGISQADGVRSRFAPALPGCARSMLLAAEDNPRKRWPDGRALDGRWIPDPSSYVAILACHDSEIAEDTAEGGAFTKALLQTLENAPIYNMTYTDLNRRLIEMGQELHQTPFVTGRNKDQLIFQIACLVRVRPRWMKNASKTRKFLVPSRQ</sequence>
<dbReference type="RefSeq" id="XP_040759986.1">
    <property type="nucleotide sequence ID" value="XM_040911719.1"/>
</dbReference>
<dbReference type="Pfam" id="PF00656">
    <property type="entry name" value="Peptidase_C14"/>
    <property type="match status" value="1"/>
</dbReference>
<dbReference type="GO" id="GO:0006915">
    <property type="term" value="P:apoptotic process"/>
    <property type="evidence" value="ECO:0007669"/>
    <property type="project" value="UniProtKB-KW"/>
</dbReference>
<dbReference type="InParanoid" id="A0A165C5L3"/>
<dbReference type="PANTHER" id="PTHR48104:SF30">
    <property type="entry name" value="METACASPASE-1"/>
    <property type="match status" value="1"/>
</dbReference>
<evidence type="ECO:0000256" key="2">
    <source>
        <dbReference type="ARBA" id="ARBA00022703"/>
    </source>
</evidence>
<dbReference type="SUPFAM" id="SSF52129">
    <property type="entry name" value="Caspase-like"/>
    <property type="match status" value="1"/>
</dbReference>
<keyword evidence="3" id="KW-0378">Hydrolase</keyword>
<evidence type="ECO:0000256" key="3">
    <source>
        <dbReference type="ARBA" id="ARBA00022807"/>
    </source>
</evidence>
<dbReference type="OrthoDB" id="3223806at2759"/>
<protein>
    <recommendedName>
        <fullName evidence="4">Peptidase C14 caspase domain-containing protein</fullName>
    </recommendedName>
</protein>
<dbReference type="GO" id="GO:0006508">
    <property type="term" value="P:proteolysis"/>
    <property type="evidence" value="ECO:0007669"/>
    <property type="project" value="InterPro"/>
</dbReference>
<comment type="similarity">
    <text evidence="1">Belongs to the peptidase C14B family.</text>
</comment>
<organism evidence="5 6">
    <name type="scientific">Laetiporus sulphureus 93-53</name>
    <dbReference type="NCBI Taxonomy" id="1314785"/>
    <lineage>
        <taxon>Eukaryota</taxon>
        <taxon>Fungi</taxon>
        <taxon>Dikarya</taxon>
        <taxon>Basidiomycota</taxon>
        <taxon>Agaricomycotina</taxon>
        <taxon>Agaricomycetes</taxon>
        <taxon>Polyporales</taxon>
        <taxon>Laetiporus</taxon>
    </lineage>
</organism>
<reference evidence="5 6" key="1">
    <citation type="journal article" date="2016" name="Mol. Biol. Evol.">
        <title>Comparative Genomics of Early-Diverging Mushroom-Forming Fungi Provides Insights into the Origins of Lignocellulose Decay Capabilities.</title>
        <authorList>
            <person name="Nagy L.G."/>
            <person name="Riley R."/>
            <person name="Tritt A."/>
            <person name="Adam C."/>
            <person name="Daum C."/>
            <person name="Floudas D."/>
            <person name="Sun H."/>
            <person name="Yadav J.S."/>
            <person name="Pangilinan J."/>
            <person name="Larsson K.H."/>
            <person name="Matsuura K."/>
            <person name="Barry K."/>
            <person name="Labutti K."/>
            <person name="Kuo R."/>
            <person name="Ohm R.A."/>
            <person name="Bhattacharya S.S."/>
            <person name="Shirouzu T."/>
            <person name="Yoshinaga Y."/>
            <person name="Martin F.M."/>
            <person name="Grigoriev I.V."/>
            <person name="Hibbett D.S."/>
        </authorList>
    </citation>
    <scope>NUCLEOTIDE SEQUENCE [LARGE SCALE GENOMIC DNA]</scope>
    <source>
        <strain evidence="5 6">93-53</strain>
    </source>
</reference>
<keyword evidence="3" id="KW-0645">Protease</keyword>
<evidence type="ECO:0000256" key="1">
    <source>
        <dbReference type="ARBA" id="ARBA00009005"/>
    </source>
</evidence>
<accession>A0A165C5L3</accession>
<name>A0A165C5L3_9APHY</name>
<dbReference type="GO" id="GO:0005737">
    <property type="term" value="C:cytoplasm"/>
    <property type="evidence" value="ECO:0007669"/>
    <property type="project" value="TreeGrafter"/>
</dbReference>
<proteinExistence type="inferred from homology"/>
<dbReference type="InterPro" id="IPR029030">
    <property type="entry name" value="Caspase-like_dom_sf"/>
</dbReference>
<evidence type="ECO:0000259" key="4">
    <source>
        <dbReference type="Pfam" id="PF00656"/>
    </source>
</evidence>
<evidence type="ECO:0000313" key="6">
    <source>
        <dbReference type="Proteomes" id="UP000076871"/>
    </source>
</evidence>